<evidence type="ECO:0000313" key="2">
    <source>
        <dbReference type="Proteomes" id="UP000886750"/>
    </source>
</evidence>
<dbReference type="Proteomes" id="UP000886750">
    <property type="component" value="Unassembled WGS sequence"/>
</dbReference>
<gene>
    <name evidence="1" type="ORF">H9729_06315</name>
</gene>
<reference evidence="1" key="2">
    <citation type="submission" date="2021-04" db="EMBL/GenBank/DDBJ databases">
        <authorList>
            <person name="Gilroy R."/>
        </authorList>
    </citation>
    <scope>NUCLEOTIDE SEQUENCE</scope>
    <source>
        <strain evidence="1">1345</strain>
    </source>
</reference>
<organism evidence="1 2">
    <name type="scientific">Candidatus Borkfalkia excrementigallinarum</name>
    <dbReference type="NCBI Taxonomy" id="2838506"/>
    <lineage>
        <taxon>Bacteria</taxon>
        <taxon>Bacillati</taxon>
        <taxon>Bacillota</taxon>
        <taxon>Clostridia</taxon>
        <taxon>Christensenellales</taxon>
        <taxon>Christensenellaceae</taxon>
        <taxon>Candidatus Borkfalkia</taxon>
    </lineage>
</organism>
<dbReference type="EMBL" id="DXCQ01000058">
    <property type="protein sequence ID" value="HIY97286.1"/>
    <property type="molecule type" value="Genomic_DNA"/>
</dbReference>
<reference evidence="1" key="1">
    <citation type="journal article" date="2021" name="PeerJ">
        <title>Extensive microbial diversity within the chicken gut microbiome revealed by metagenomics and culture.</title>
        <authorList>
            <person name="Gilroy R."/>
            <person name="Ravi A."/>
            <person name="Getino M."/>
            <person name="Pursley I."/>
            <person name="Horton D.L."/>
            <person name="Alikhan N.F."/>
            <person name="Baker D."/>
            <person name="Gharbi K."/>
            <person name="Hall N."/>
            <person name="Watson M."/>
            <person name="Adriaenssens E.M."/>
            <person name="Foster-Nyarko E."/>
            <person name="Jarju S."/>
            <person name="Secka A."/>
            <person name="Antonio M."/>
            <person name="Oren A."/>
            <person name="Chaudhuri R.R."/>
            <person name="La Ragione R."/>
            <person name="Hildebrand F."/>
            <person name="Pallen M.J."/>
        </authorList>
    </citation>
    <scope>NUCLEOTIDE SEQUENCE</scope>
    <source>
        <strain evidence="1">1345</strain>
    </source>
</reference>
<accession>A0A9D1ZXR0</accession>
<name>A0A9D1ZXR0_9FIRM</name>
<evidence type="ECO:0000313" key="1">
    <source>
        <dbReference type="EMBL" id="HIY97286.1"/>
    </source>
</evidence>
<proteinExistence type="predicted"/>
<comment type="caution">
    <text evidence="1">The sequence shown here is derived from an EMBL/GenBank/DDBJ whole genome shotgun (WGS) entry which is preliminary data.</text>
</comment>
<protein>
    <submittedName>
        <fullName evidence="1">Uncharacterized protein</fullName>
    </submittedName>
</protein>
<sequence length="107" mass="12223">MKSTPTTQNVKYTKLSIGKFTLEQDNIPAKEYFYQQYNKKLNMYFPTLPYAVELPILDGIPQAINRNDVFFATYVPGYGPKNLYGDVENIDIKSNSFILTLSNVGIQ</sequence>
<dbReference type="AlphaFoldDB" id="A0A9D1ZXR0"/>